<evidence type="ECO:0008006" key="3">
    <source>
        <dbReference type="Google" id="ProtNLM"/>
    </source>
</evidence>
<evidence type="ECO:0000313" key="2">
    <source>
        <dbReference type="Proteomes" id="UP000181992"/>
    </source>
</evidence>
<sequence length="404" mass="45847">MVFSFFNKNAEDKTLVLLVDIGSASVGCALVRRKEGGISQVLATTRTELHFQESLSSAKFLLAMNHALERALKAMQIKTREISLDKGKAEIVSPAYIFCTLSSPWFILKNRHIQLVRDNPFEVNREMLDNLLDKDIELLKEEIKETLPLKDMVIIEKKIIQMKLNGYEIKNPYGQKTSQMDIIVNVGISSGRVVQSIEQKISQFFHSPLIHFGAFPVAAFSAIRDMFPSEKSFIFLDITGEATDVSFSANDILMETTSFPYGKNFFIRKLSTSLHTPHEEAGTLFSMFLRKELPPDQQILVESTVAEAEKEWSSRFGKSINMLSRNGVIPRKVFFTTDVDLTPFFSRLITKEKTELLLNESFEVQYINQPLVANFISFAPEVSRDSFLVIEALLVEKIIHSSQL</sequence>
<dbReference type="STRING" id="1805281.AUJ77_02135"/>
<accession>A0A1J4V3M9</accession>
<organism evidence="1 2">
    <name type="scientific">Candidatus Nomurabacteria bacterium CG1_02_43_90</name>
    <dbReference type="NCBI Taxonomy" id="1805281"/>
    <lineage>
        <taxon>Bacteria</taxon>
        <taxon>Candidatus Nomuraibacteriota</taxon>
    </lineage>
</organism>
<dbReference type="EMBL" id="MNVN01000015">
    <property type="protein sequence ID" value="OIO30587.1"/>
    <property type="molecule type" value="Genomic_DNA"/>
</dbReference>
<protein>
    <recommendedName>
        <fullName evidence="3">SHS2 domain-containing protein</fullName>
    </recommendedName>
</protein>
<comment type="caution">
    <text evidence="1">The sequence shown here is derived from an EMBL/GenBank/DDBJ whole genome shotgun (WGS) entry which is preliminary data.</text>
</comment>
<dbReference type="AlphaFoldDB" id="A0A1J4V3M9"/>
<reference evidence="1 2" key="1">
    <citation type="journal article" date="2016" name="Environ. Microbiol.">
        <title>Genomic resolution of a cold subsurface aquifer community provides metabolic insights for novel microbes adapted to high CO concentrations.</title>
        <authorList>
            <person name="Probst A.J."/>
            <person name="Castelle C.J."/>
            <person name="Singh A."/>
            <person name="Brown C.T."/>
            <person name="Anantharaman K."/>
            <person name="Sharon I."/>
            <person name="Hug L.A."/>
            <person name="Burstein D."/>
            <person name="Emerson J.B."/>
            <person name="Thomas B.C."/>
            <person name="Banfield J.F."/>
        </authorList>
    </citation>
    <scope>NUCLEOTIDE SEQUENCE [LARGE SCALE GENOMIC DNA]</scope>
    <source>
        <strain evidence="1">CG1_02_43_90</strain>
    </source>
</reference>
<evidence type="ECO:0000313" key="1">
    <source>
        <dbReference type="EMBL" id="OIO30587.1"/>
    </source>
</evidence>
<proteinExistence type="predicted"/>
<dbReference type="Proteomes" id="UP000181992">
    <property type="component" value="Unassembled WGS sequence"/>
</dbReference>
<name>A0A1J4V3M9_9BACT</name>
<gene>
    <name evidence="1" type="ORF">AUJ77_02135</name>
</gene>